<dbReference type="PANTHER" id="PTHR43477">
    <property type="entry name" value="DIHYDROANTICAPSIN 7-DEHYDROGENASE"/>
    <property type="match status" value="1"/>
</dbReference>
<dbReference type="SUPFAM" id="SSF51735">
    <property type="entry name" value="NAD(P)-binding Rossmann-fold domains"/>
    <property type="match status" value="1"/>
</dbReference>
<evidence type="ECO:0000313" key="4">
    <source>
        <dbReference type="EMBL" id="NMH76933.1"/>
    </source>
</evidence>
<comment type="similarity">
    <text evidence="1">Belongs to the short-chain dehydrogenases/reductases (SDR) family.</text>
</comment>
<evidence type="ECO:0000256" key="1">
    <source>
        <dbReference type="ARBA" id="ARBA00006484"/>
    </source>
</evidence>
<dbReference type="InterPro" id="IPR051122">
    <property type="entry name" value="SDR_DHRS6-like"/>
</dbReference>
<dbReference type="PRINTS" id="PR00081">
    <property type="entry name" value="GDHRDH"/>
</dbReference>
<dbReference type="InterPro" id="IPR057326">
    <property type="entry name" value="KR_dom"/>
</dbReference>
<keyword evidence="5" id="KW-1185">Reference proteome</keyword>
<keyword evidence="2" id="KW-0560">Oxidoreductase</keyword>
<dbReference type="InterPro" id="IPR002347">
    <property type="entry name" value="SDR_fam"/>
</dbReference>
<dbReference type="EMBL" id="JAAXKY010000015">
    <property type="protein sequence ID" value="NMH76933.1"/>
    <property type="molecule type" value="Genomic_DNA"/>
</dbReference>
<protein>
    <submittedName>
        <fullName evidence="4">SDR family oxidoreductase</fullName>
    </submittedName>
</protein>
<organism evidence="4 5">
    <name type="scientific">Pseudonocardia xinjiangensis</name>
    <dbReference type="NCBI Taxonomy" id="75289"/>
    <lineage>
        <taxon>Bacteria</taxon>
        <taxon>Bacillati</taxon>
        <taxon>Actinomycetota</taxon>
        <taxon>Actinomycetes</taxon>
        <taxon>Pseudonocardiales</taxon>
        <taxon>Pseudonocardiaceae</taxon>
        <taxon>Pseudonocardia</taxon>
    </lineage>
</organism>
<evidence type="ECO:0000256" key="2">
    <source>
        <dbReference type="ARBA" id="ARBA00023002"/>
    </source>
</evidence>
<gene>
    <name evidence="4" type="ORF">HF577_07460</name>
</gene>
<dbReference type="RefSeq" id="WP_169395003.1">
    <property type="nucleotide sequence ID" value="NZ_BAAAJH010000006.1"/>
</dbReference>
<comment type="caution">
    <text evidence="4">The sequence shown here is derived from an EMBL/GenBank/DDBJ whole genome shotgun (WGS) entry which is preliminary data.</text>
</comment>
<sequence>MSGQLTGKVAVITGGTSGIGLGIARRFIAEGAQVFVTGRRKTQLDATADELGSQAVAVQCDVSDLADLDRLYDIVNERAGRIDVLVANAGDPTVAALGDITEEHFDASFATNVKGVVFGVQKAIPLLSSGASVILIGSTTSVRPDPGLEVYGATKAALRNFARSWTVNSKAHDFRVNVLSPGPTRIPALLGLAPVDEQAALLDRFAATVPLGRIGDPDEIAAAATFLASDAAGYVNGAEWFIDGGYAQV</sequence>
<dbReference type="Proteomes" id="UP001296706">
    <property type="component" value="Unassembled WGS sequence"/>
</dbReference>
<name>A0ABX1R977_9PSEU</name>
<dbReference type="Pfam" id="PF13561">
    <property type="entry name" value="adh_short_C2"/>
    <property type="match status" value="1"/>
</dbReference>
<evidence type="ECO:0000259" key="3">
    <source>
        <dbReference type="SMART" id="SM00822"/>
    </source>
</evidence>
<proteinExistence type="inferred from homology"/>
<dbReference type="PANTHER" id="PTHR43477:SF1">
    <property type="entry name" value="DIHYDROANTICAPSIN 7-DEHYDROGENASE"/>
    <property type="match status" value="1"/>
</dbReference>
<accession>A0ABX1R977</accession>
<dbReference type="InterPro" id="IPR036291">
    <property type="entry name" value="NAD(P)-bd_dom_sf"/>
</dbReference>
<feature type="domain" description="Ketoreductase" evidence="3">
    <location>
        <begin position="8"/>
        <end position="186"/>
    </location>
</feature>
<dbReference type="SMART" id="SM00822">
    <property type="entry name" value="PKS_KR"/>
    <property type="match status" value="1"/>
</dbReference>
<dbReference type="CDD" id="cd05233">
    <property type="entry name" value="SDR_c"/>
    <property type="match status" value="1"/>
</dbReference>
<reference evidence="4 5" key="1">
    <citation type="submission" date="2020-04" db="EMBL/GenBank/DDBJ databases">
        <authorList>
            <person name="Klaysubun C."/>
            <person name="Duangmal K."/>
            <person name="Lipun K."/>
        </authorList>
    </citation>
    <scope>NUCLEOTIDE SEQUENCE [LARGE SCALE GENOMIC DNA]</scope>
    <source>
        <strain evidence="4 5">JCM 11839</strain>
    </source>
</reference>
<evidence type="ECO:0000313" key="5">
    <source>
        <dbReference type="Proteomes" id="UP001296706"/>
    </source>
</evidence>
<dbReference type="Gene3D" id="3.40.50.720">
    <property type="entry name" value="NAD(P)-binding Rossmann-like Domain"/>
    <property type="match status" value="1"/>
</dbReference>